<name>A0A699Y7N9_HAELA</name>
<evidence type="ECO:0000313" key="2">
    <source>
        <dbReference type="Proteomes" id="UP000485058"/>
    </source>
</evidence>
<keyword evidence="2" id="KW-1185">Reference proteome</keyword>
<dbReference type="InterPro" id="IPR050426">
    <property type="entry name" value="Glycosyltransferase_28"/>
</dbReference>
<organism evidence="1 2">
    <name type="scientific">Haematococcus lacustris</name>
    <name type="common">Green alga</name>
    <name type="synonym">Haematococcus pluvialis</name>
    <dbReference type="NCBI Taxonomy" id="44745"/>
    <lineage>
        <taxon>Eukaryota</taxon>
        <taxon>Viridiplantae</taxon>
        <taxon>Chlorophyta</taxon>
        <taxon>core chlorophytes</taxon>
        <taxon>Chlorophyceae</taxon>
        <taxon>CS clade</taxon>
        <taxon>Chlamydomonadales</taxon>
        <taxon>Haematococcaceae</taxon>
        <taxon>Haematococcus</taxon>
    </lineage>
</organism>
<dbReference type="GO" id="GO:0016906">
    <property type="term" value="F:sterol 3-beta-glucosyltransferase activity"/>
    <property type="evidence" value="ECO:0007669"/>
    <property type="project" value="UniProtKB-ARBA"/>
</dbReference>
<protein>
    <submittedName>
        <fullName evidence="1">Glyco_transf_28 domain-containing protein</fullName>
    </submittedName>
</protein>
<dbReference type="SUPFAM" id="SSF53756">
    <property type="entry name" value="UDP-Glycosyltransferase/glycogen phosphorylase"/>
    <property type="match status" value="1"/>
</dbReference>
<comment type="caution">
    <text evidence="1">The sequence shown here is derived from an EMBL/GenBank/DDBJ whole genome shotgun (WGS) entry which is preliminary data.</text>
</comment>
<accession>A0A699Y7N9</accession>
<dbReference type="PANTHER" id="PTHR48050:SF13">
    <property type="entry name" value="STEROL 3-BETA-GLUCOSYLTRANSFERASE UGT80A2"/>
    <property type="match status" value="1"/>
</dbReference>
<dbReference type="Proteomes" id="UP000485058">
    <property type="component" value="Unassembled WGS sequence"/>
</dbReference>
<dbReference type="EMBL" id="BLLF01000027">
    <property type="protein sequence ID" value="GFH06200.1"/>
    <property type="molecule type" value="Genomic_DNA"/>
</dbReference>
<reference evidence="1 2" key="1">
    <citation type="submission" date="2020-02" db="EMBL/GenBank/DDBJ databases">
        <title>Draft genome sequence of Haematococcus lacustris strain NIES-144.</title>
        <authorList>
            <person name="Morimoto D."/>
            <person name="Nakagawa S."/>
            <person name="Yoshida T."/>
            <person name="Sawayama S."/>
        </authorList>
    </citation>
    <scope>NUCLEOTIDE SEQUENCE [LARGE SCALE GENOMIC DNA]</scope>
    <source>
        <strain evidence="1 2">NIES-144</strain>
    </source>
</reference>
<sequence>MAATVSTFHLTALCHSQHGQLSCRNHYKHYNLYQGVTLVVGFINVELRKLTSYTPPEELRTFLAAGPPPVYIGFGSLVVDDPNELTAMFMSALRRTGLRAIIQRGWGYGPGAMAPPPNVLFIDSAPHDWLFQMSCAVVHHGGAGTTATGLMAGQQNSFNKEQHVDLWIISLSYYKHAVASSVAPLMTTNPTPMARAWGKPPDHWAHHQN</sequence>
<proteinExistence type="predicted"/>
<dbReference type="AlphaFoldDB" id="A0A699Y7N9"/>
<dbReference type="Gene3D" id="3.40.50.2000">
    <property type="entry name" value="Glycogen Phosphorylase B"/>
    <property type="match status" value="1"/>
</dbReference>
<evidence type="ECO:0000313" key="1">
    <source>
        <dbReference type="EMBL" id="GFH06200.1"/>
    </source>
</evidence>
<gene>
    <name evidence="1" type="ORF">HaLaN_00790</name>
</gene>
<dbReference type="FunFam" id="3.40.50.2000:FF:000009">
    <property type="entry name" value="Sterol 3-beta-glucosyltransferase UGT80A2"/>
    <property type="match status" value="1"/>
</dbReference>
<dbReference type="PANTHER" id="PTHR48050">
    <property type="entry name" value="STEROL 3-BETA-GLUCOSYLTRANSFERASE"/>
    <property type="match status" value="1"/>
</dbReference>